<evidence type="ECO:0000313" key="9">
    <source>
        <dbReference type="Proteomes" id="UP001152607"/>
    </source>
</evidence>
<dbReference type="GO" id="GO:0008270">
    <property type="term" value="F:zinc ion binding"/>
    <property type="evidence" value="ECO:0007669"/>
    <property type="project" value="UniProtKB-KW"/>
</dbReference>
<evidence type="ECO:0000256" key="2">
    <source>
        <dbReference type="ARBA" id="ARBA00022771"/>
    </source>
</evidence>
<feature type="compositionally biased region" description="Basic and acidic residues" evidence="5">
    <location>
        <begin position="124"/>
        <end position="137"/>
    </location>
</feature>
<dbReference type="EMBL" id="CAOQHR010000005">
    <property type="protein sequence ID" value="CAI6335347.1"/>
    <property type="molecule type" value="Genomic_DNA"/>
</dbReference>
<dbReference type="GO" id="GO:0061630">
    <property type="term" value="F:ubiquitin protein ligase activity"/>
    <property type="evidence" value="ECO:0007669"/>
    <property type="project" value="TreeGrafter"/>
</dbReference>
<name>A0A9W4XW23_9PLEO</name>
<dbReference type="PROSITE" id="PS50089">
    <property type="entry name" value="ZF_RING_2"/>
    <property type="match status" value="1"/>
</dbReference>
<feature type="compositionally biased region" description="Low complexity" evidence="5">
    <location>
        <begin position="186"/>
        <end position="196"/>
    </location>
</feature>
<dbReference type="PANTHER" id="PTHR45969">
    <property type="entry name" value="RING ZINC FINGER PROTEIN-RELATED"/>
    <property type="match status" value="1"/>
</dbReference>
<dbReference type="InterPro" id="IPR001841">
    <property type="entry name" value="Znf_RING"/>
</dbReference>
<evidence type="ECO:0000259" key="7">
    <source>
        <dbReference type="PROSITE" id="PS50089"/>
    </source>
</evidence>
<evidence type="ECO:0000256" key="4">
    <source>
        <dbReference type="PROSITE-ProRule" id="PRU00175"/>
    </source>
</evidence>
<keyword evidence="9" id="KW-1185">Reference proteome</keyword>
<dbReference type="SUPFAM" id="SSF57850">
    <property type="entry name" value="RING/U-box"/>
    <property type="match status" value="1"/>
</dbReference>
<keyword evidence="6" id="KW-0472">Membrane</keyword>
<dbReference type="GO" id="GO:0016567">
    <property type="term" value="P:protein ubiquitination"/>
    <property type="evidence" value="ECO:0007669"/>
    <property type="project" value="TreeGrafter"/>
</dbReference>
<accession>A0A9W4XW23</accession>
<feature type="region of interest" description="Disordered" evidence="5">
    <location>
        <begin position="161"/>
        <end position="203"/>
    </location>
</feature>
<keyword evidence="1" id="KW-0479">Metal-binding</keyword>
<protein>
    <recommendedName>
        <fullName evidence="7">RING-type domain-containing protein</fullName>
    </recommendedName>
</protein>
<evidence type="ECO:0000256" key="6">
    <source>
        <dbReference type="SAM" id="Phobius"/>
    </source>
</evidence>
<keyword evidence="2 4" id="KW-0863">Zinc-finger</keyword>
<keyword evidence="6" id="KW-0812">Transmembrane</keyword>
<feature type="region of interest" description="Disordered" evidence="5">
    <location>
        <begin position="1"/>
        <end position="31"/>
    </location>
</feature>
<dbReference type="InterPro" id="IPR013083">
    <property type="entry name" value="Znf_RING/FYVE/PHD"/>
</dbReference>
<evidence type="ECO:0000256" key="3">
    <source>
        <dbReference type="ARBA" id="ARBA00022833"/>
    </source>
</evidence>
<gene>
    <name evidence="8" type="ORF">PDIGIT_LOCUS8427</name>
</gene>
<keyword evidence="6" id="KW-1133">Transmembrane helix</keyword>
<feature type="region of interest" description="Disordered" evidence="5">
    <location>
        <begin position="248"/>
        <end position="298"/>
    </location>
</feature>
<dbReference type="Proteomes" id="UP001152607">
    <property type="component" value="Unassembled WGS sequence"/>
</dbReference>
<dbReference type="OrthoDB" id="8062037at2759"/>
<feature type="transmembrane region" description="Helical" evidence="6">
    <location>
        <begin position="41"/>
        <end position="62"/>
    </location>
</feature>
<proteinExistence type="predicted"/>
<dbReference type="AlphaFoldDB" id="A0A9W4XW23"/>
<reference evidence="8" key="1">
    <citation type="submission" date="2023-01" db="EMBL/GenBank/DDBJ databases">
        <authorList>
            <person name="Van Ghelder C."/>
            <person name="Rancurel C."/>
        </authorList>
    </citation>
    <scope>NUCLEOTIDE SEQUENCE</scope>
    <source>
        <strain evidence="8">CNCM I-4278</strain>
    </source>
</reference>
<organism evidence="8 9">
    <name type="scientific">Periconia digitata</name>
    <dbReference type="NCBI Taxonomy" id="1303443"/>
    <lineage>
        <taxon>Eukaryota</taxon>
        <taxon>Fungi</taxon>
        <taxon>Dikarya</taxon>
        <taxon>Ascomycota</taxon>
        <taxon>Pezizomycotina</taxon>
        <taxon>Dothideomycetes</taxon>
        <taxon>Pleosporomycetidae</taxon>
        <taxon>Pleosporales</taxon>
        <taxon>Massarineae</taxon>
        <taxon>Periconiaceae</taxon>
        <taxon>Periconia</taxon>
    </lineage>
</organism>
<keyword evidence="3" id="KW-0862">Zinc</keyword>
<evidence type="ECO:0000256" key="5">
    <source>
        <dbReference type="SAM" id="MobiDB-lite"/>
    </source>
</evidence>
<feature type="domain" description="RING-type" evidence="7">
    <location>
        <begin position="147"/>
        <end position="238"/>
    </location>
</feature>
<dbReference type="Gene3D" id="3.30.40.10">
    <property type="entry name" value="Zinc/RING finger domain, C3HC4 (zinc finger)"/>
    <property type="match status" value="1"/>
</dbReference>
<sequence length="298" mass="31324">MPTIPAEGREEAAPSNHLSKRQSVDNSPRYGGGQYNITPSMLSFLAPLFLIVIVGPLIFLFIRKKRRQQAMQTIVSDLRATNRSSAAKKTPAISHEEARQRLDGAAEISETDAHRQPSISTLKPSDEDLEKGGGAHHDTLSIGERDCAICLSALSSTTLPIPPPPAAVLPRPSSSPPPPSIPLPTSPSASAPETPAIQPPQDPSSTAILRLKICHHEFHDACLLSWCVLGKVSCPVCRAVFFETGKEAGKGENETDGEDGGDASGSGTSARVRGGANDAVVHGDATTEPTTAPAGVVR</sequence>
<dbReference type="CDD" id="cd16448">
    <property type="entry name" value="RING-H2"/>
    <property type="match status" value="1"/>
</dbReference>
<comment type="caution">
    <text evidence="8">The sequence shown here is derived from an EMBL/GenBank/DDBJ whole genome shotgun (WGS) entry which is preliminary data.</text>
</comment>
<feature type="region of interest" description="Disordered" evidence="5">
    <location>
        <begin position="107"/>
        <end position="137"/>
    </location>
</feature>
<evidence type="ECO:0000313" key="8">
    <source>
        <dbReference type="EMBL" id="CAI6335347.1"/>
    </source>
</evidence>
<evidence type="ECO:0000256" key="1">
    <source>
        <dbReference type="ARBA" id="ARBA00022723"/>
    </source>
</evidence>
<feature type="compositionally biased region" description="Pro residues" evidence="5">
    <location>
        <begin position="161"/>
        <end position="185"/>
    </location>
</feature>
<dbReference type="PANTHER" id="PTHR45969:SF69">
    <property type="entry name" value="FINGER DOMAIN PROTEIN, PUTATIVE (AFU_ORTHOLOGUE AFUA_3G12190)-RELATED"/>
    <property type="match status" value="1"/>
</dbReference>